<dbReference type="InterPro" id="IPR025665">
    <property type="entry name" value="Beta-barrel_OMP_2"/>
</dbReference>
<evidence type="ECO:0000313" key="3">
    <source>
        <dbReference type="EMBL" id="TWO31484.1"/>
    </source>
</evidence>
<organism evidence="3 4">
    <name type="scientific">Seonamhaeicola sediminis</name>
    <dbReference type="NCBI Taxonomy" id="2528206"/>
    <lineage>
        <taxon>Bacteria</taxon>
        <taxon>Pseudomonadati</taxon>
        <taxon>Bacteroidota</taxon>
        <taxon>Flavobacteriia</taxon>
        <taxon>Flavobacteriales</taxon>
        <taxon>Flavobacteriaceae</taxon>
    </lineage>
</organism>
<dbReference type="EMBL" id="SMZJ02000012">
    <property type="protein sequence ID" value="TWO31484.1"/>
    <property type="molecule type" value="Genomic_DNA"/>
</dbReference>
<keyword evidence="4" id="KW-1185">Reference proteome</keyword>
<gene>
    <name evidence="3" type="ORF">E1J38_013815</name>
</gene>
<dbReference type="OrthoDB" id="947434at2"/>
<evidence type="ECO:0000256" key="1">
    <source>
        <dbReference type="SAM" id="SignalP"/>
    </source>
</evidence>
<protein>
    <submittedName>
        <fullName evidence="3">PorT family protein</fullName>
    </submittedName>
</protein>
<accession>A0A562YAN0</accession>
<reference evidence="3 4" key="1">
    <citation type="submission" date="2019-03" db="EMBL/GenBank/DDBJ databases">
        <authorList>
            <person name="Zhong Y.L."/>
        </authorList>
    </citation>
    <scope>NUCLEOTIDE SEQUENCE [LARGE SCALE GENOMIC DNA]</scope>
    <source>
        <strain evidence="3 4">W255</strain>
    </source>
</reference>
<evidence type="ECO:0000259" key="2">
    <source>
        <dbReference type="Pfam" id="PF13568"/>
    </source>
</evidence>
<feature type="chain" id="PRO_5022914816" evidence="1">
    <location>
        <begin position="21"/>
        <end position="160"/>
    </location>
</feature>
<name>A0A562YAN0_9FLAO</name>
<dbReference type="RefSeq" id="WP_133357383.1">
    <property type="nucleotide sequence ID" value="NZ_SMZJ02000012.1"/>
</dbReference>
<dbReference type="Proteomes" id="UP000295814">
    <property type="component" value="Unassembled WGS sequence"/>
</dbReference>
<evidence type="ECO:0000313" key="4">
    <source>
        <dbReference type="Proteomes" id="UP000295814"/>
    </source>
</evidence>
<dbReference type="Pfam" id="PF13568">
    <property type="entry name" value="OMP_b-brl_2"/>
    <property type="match status" value="1"/>
</dbReference>
<dbReference type="AlphaFoldDB" id="A0A562YAN0"/>
<reference evidence="3 4" key="2">
    <citation type="submission" date="2019-07" db="EMBL/GenBank/DDBJ databases">
        <title>Seonamhaeicola sp. W255 draft genome.</title>
        <authorList>
            <person name="Zhang X.-Y."/>
            <person name="Zhang R."/>
            <person name="Zhong Y.-L."/>
            <person name="Du Z.-J."/>
        </authorList>
    </citation>
    <scope>NUCLEOTIDE SEQUENCE [LARGE SCALE GENOMIC DNA]</scope>
    <source>
        <strain evidence="3 4">W255</strain>
    </source>
</reference>
<sequence length="160" mass="18220">MKIFALWILVFSSVSISLSAQSKVNFGVKGGFNYTFFKIKESSFGFDQDNESGFYSGVFLDLEVDESYGLQPELLFISLKDFKFLNVPLYIRYEVANRINLLVGPSVNYFFDFFSNKLKIRADLSSSYDITSNIDIHVKYALGFKEITPNSLFIGVGFKI</sequence>
<keyword evidence="1" id="KW-0732">Signal</keyword>
<comment type="caution">
    <text evidence="3">The sequence shown here is derived from an EMBL/GenBank/DDBJ whole genome shotgun (WGS) entry which is preliminary data.</text>
</comment>
<feature type="domain" description="Outer membrane protein beta-barrel" evidence="2">
    <location>
        <begin position="20"/>
        <end position="78"/>
    </location>
</feature>
<proteinExistence type="predicted"/>
<feature type="signal peptide" evidence="1">
    <location>
        <begin position="1"/>
        <end position="20"/>
    </location>
</feature>